<evidence type="ECO:0000313" key="3">
    <source>
        <dbReference type="EMBL" id="SCW55126.1"/>
    </source>
</evidence>
<feature type="domain" description="AsmA" evidence="2">
    <location>
        <begin position="51"/>
        <end position="175"/>
    </location>
</feature>
<gene>
    <name evidence="3" type="ORF">SAMN02927928_1829</name>
</gene>
<dbReference type="PANTHER" id="PTHR30441">
    <property type="entry name" value="DUF748 DOMAIN-CONTAINING PROTEIN"/>
    <property type="match status" value="1"/>
</dbReference>
<dbReference type="GO" id="GO:0005886">
    <property type="term" value="C:plasma membrane"/>
    <property type="evidence" value="ECO:0007669"/>
    <property type="project" value="TreeGrafter"/>
</dbReference>
<dbReference type="Pfam" id="PF05170">
    <property type="entry name" value="AsmA"/>
    <property type="match status" value="2"/>
</dbReference>
<organism evidence="3 4">
    <name type="scientific">Asticcacaulis taihuensis</name>
    <dbReference type="NCBI Taxonomy" id="260084"/>
    <lineage>
        <taxon>Bacteria</taxon>
        <taxon>Pseudomonadati</taxon>
        <taxon>Pseudomonadota</taxon>
        <taxon>Alphaproteobacteria</taxon>
        <taxon>Caulobacterales</taxon>
        <taxon>Caulobacteraceae</taxon>
        <taxon>Asticcacaulis</taxon>
    </lineage>
</organism>
<evidence type="ECO:0000259" key="2">
    <source>
        <dbReference type="Pfam" id="PF05170"/>
    </source>
</evidence>
<dbReference type="GO" id="GO:0090313">
    <property type="term" value="P:regulation of protein targeting to membrane"/>
    <property type="evidence" value="ECO:0007669"/>
    <property type="project" value="TreeGrafter"/>
</dbReference>
<sequence>MISKADIGRRIADIEGRVLDGLRRAWAWLKPLPRAIWRRIRALPRWGQGLLAAIVLIIGAVLIFLAQPNWNWARPLVSSIAAGKLHRPVAIDGNLRVHLFSLTPSATVGGLKIGQPDWGAKAGLKPYLAEVDSVAVTAELMPVFIGRIVLPRLEVDRPNVTLFQDKDGRANWDFSDGTNKGKPTKLPPIRNFIITDGHLTLTSLQRKLTFTGTVNAHETADAGGQAFALTGDGSLNNRRFDLSATGGPLLNVRTSVPYPFDMAVRAGDTRITAKGRVLHPFNLGELAGAVTVSGRDMADLYYLTGLSLPNTPAYKIAANVTRNDRIYNIAGINGRVGGSDLEGALKVDTSRNNRPYLTGDLRSRLLDFKDLGSLFGATAANAPQGAEISATPTAPTAARRLLPDATLDIERIRGMDAKVRYKALSVKASPKLPLREVSLGVDLDHGLLVLDPVEFSFPQGRLQGTARINARNAVQQNSLDMRLTGLAVQDFVPAIGGSKPLEGILDARVKATGTGNSVHKAAANANGQLTLVMPSGTIRQSFAELMGVNATKGLFQLLTKDPHETDIRCGVADFQIRNGVMQTNNAVFDTGVTRVNGSGTINLNDEHLKLVFKGKPKKFRLTRVNVPIVVGGHLSAPKFGVDPGPAAVQGGLALALNTLLPFVGIDYAKNANCAGLMADIQAKGTPTTTKAAAKKAVPPPVQK</sequence>
<dbReference type="AlphaFoldDB" id="A0A1G4REC8"/>
<dbReference type="STRING" id="260084.SAMN02927928_1829"/>
<dbReference type="RefSeq" id="WP_245678936.1">
    <property type="nucleotide sequence ID" value="NZ_CBCRYE010000004.1"/>
</dbReference>
<dbReference type="EMBL" id="FMTS01000002">
    <property type="protein sequence ID" value="SCW55126.1"/>
    <property type="molecule type" value="Genomic_DNA"/>
</dbReference>
<keyword evidence="4" id="KW-1185">Reference proteome</keyword>
<evidence type="ECO:0000313" key="4">
    <source>
        <dbReference type="Proteomes" id="UP000199150"/>
    </source>
</evidence>
<dbReference type="InterPro" id="IPR052894">
    <property type="entry name" value="AsmA-related"/>
</dbReference>
<dbReference type="Proteomes" id="UP000199150">
    <property type="component" value="Unassembled WGS sequence"/>
</dbReference>
<dbReference type="InterPro" id="IPR007844">
    <property type="entry name" value="AsmA"/>
</dbReference>
<keyword evidence="1" id="KW-0472">Membrane</keyword>
<feature type="domain" description="AsmA" evidence="2">
    <location>
        <begin position="206"/>
        <end position="584"/>
    </location>
</feature>
<protein>
    <recommendedName>
        <fullName evidence="2">AsmA domain-containing protein</fullName>
    </recommendedName>
</protein>
<accession>A0A1G4REC8</accession>
<keyword evidence="1" id="KW-1133">Transmembrane helix</keyword>
<reference evidence="4" key="1">
    <citation type="submission" date="2016-10" db="EMBL/GenBank/DDBJ databases">
        <authorList>
            <person name="Varghese N."/>
            <person name="Submissions S."/>
        </authorList>
    </citation>
    <scope>NUCLEOTIDE SEQUENCE [LARGE SCALE GENOMIC DNA]</scope>
    <source>
        <strain evidence="4">CGMCC 1.3431</strain>
    </source>
</reference>
<evidence type="ECO:0000256" key="1">
    <source>
        <dbReference type="SAM" id="Phobius"/>
    </source>
</evidence>
<name>A0A1G4REC8_9CAUL</name>
<keyword evidence="1" id="KW-0812">Transmembrane</keyword>
<feature type="transmembrane region" description="Helical" evidence="1">
    <location>
        <begin position="46"/>
        <end position="66"/>
    </location>
</feature>
<proteinExistence type="predicted"/>
<dbReference type="PANTHER" id="PTHR30441:SF9">
    <property type="entry name" value="ASMA FAMILY PROTEIN YHJG"/>
    <property type="match status" value="1"/>
</dbReference>